<evidence type="ECO:0000313" key="2">
    <source>
        <dbReference type="Proteomes" id="UP000199691"/>
    </source>
</evidence>
<dbReference type="OrthoDB" id="568480at2"/>
<gene>
    <name evidence="1" type="ORF">SAMN05421507_11829</name>
</gene>
<reference evidence="2" key="1">
    <citation type="submission" date="2016-10" db="EMBL/GenBank/DDBJ databases">
        <authorList>
            <person name="Varghese N."/>
            <person name="Submissions S."/>
        </authorList>
    </citation>
    <scope>NUCLEOTIDE SEQUENCE [LARGE SCALE GENOMIC DNA]</scope>
    <source>
        <strain evidence="2">CGMCC 4.6609</strain>
    </source>
</reference>
<keyword evidence="2" id="KW-1185">Reference proteome</keyword>
<protein>
    <submittedName>
        <fullName evidence="1">Phenylacetate-CoA ligase</fullName>
    </submittedName>
</protein>
<proteinExistence type="predicted"/>
<dbReference type="PANTHER" id="PTHR43845">
    <property type="entry name" value="BLR5969 PROTEIN"/>
    <property type="match status" value="1"/>
</dbReference>
<organism evidence="1 2">
    <name type="scientific">Lentzea jiangxiensis</name>
    <dbReference type="NCBI Taxonomy" id="641025"/>
    <lineage>
        <taxon>Bacteria</taxon>
        <taxon>Bacillati</taxon>
        <taxon>Actinomycetota</taxon>
        <taxon>Actinomycetes</taxon>
        <taxon>Pseudonocardiales</taxon>
        <taxon>Pseudonocardiaceae</taxon>
        <taxon>Lentzea</taxon>
    </lineage>
</organism>
<keyword evidence="1" id="KW-0436">Ligase</keyword>
<evidence type="ECO:0000313" key="1">
    <source>
        <dbReference type="EMBL" id="SDP87644.1"/>
    </source>
</evidence>
<dbReference type="Proteomes" id="UP000199691">
    <property type="component" value="Unassembled WGS sequence"/>
</dbReference>
<name>A0A1H0WAC1_9PSEU</name>
<dbReference type="AlphaFoldDB" id="A0A1H0WAC1"/>
<dbReference type="EMBL" id="FNIX01000018">
    <property type="protein sequence ID" value="SDP87644.1"/>
    <property type="molecule type" value="Genomic_DNA"/>
</dbReference>
<dbReference type="GO" id="GO:0016874">
    <property type="term" value="F:ligase activity"/>
    <property type="evidence" value="ECO:0007669"/>
    <property type="project" value="UniProtKB-KW"/>
</dbReference>
<sequence>MMDSSRQTRVRQAFDDFFATGEPKSPSWVLDLFGHTASTVPAYRDLLAENGIEPASITTFEDFQRLPLLDKANYHERYPLPELCRDGSLTGCDMIAVSSGSSGRPTVWPRALEDELHVARRFEQVLVDGFGADERTTLAVVCFPLGTWVGGLFTQACVRHLAAKGCPITVVAPGNNKAEILRVLPELAPHFEQVVVLGYPPFVKDVVDTGVAEGVDWPAYRIKLVLAGEVFSEQWRDLVSRRAGIADPVRDVASLYGTADSGVLGNETPLSASIRRFLADRPALAREVFGDPRLPTLVQYDPASRFFEVHDGMLVFTADGGIPLIRYRIADEGGLLEHGALLELCARNGFTPPPGPELPFVFLFGRSLFTVSFFGANIYPENVAVGLEQPGISEVVTGKFVVESVEDEDRDRRLRITVETAPGATADAAEVAESIRAQLLRLNSEYAHYVPAERQLPEVVLRPAGDPEHFPTGVKHRYTRRA</sequence>
<dbReference type="Gene3D" id="3.40.50.12780">
    <property type="entry name" value="N-terminal domain of ligase-like"/>
    <property type="match status" value="1"/>
</dbReference>
<dbReference type="SUPFAM" id="SSF56801">
    <property type="entry name" value="Acetyl-CoA synthetase-like"/>
    <property type="match status" value="1"/>
</dbReference>
<dbReference type="PANTHER" id="PTHR43845:SF1">
    <property type="entry name" value="BLR5969 PROTEIN"/>
    <property type="match status" value="1"/>
</dbReference>
<dbReference type="InterPro" id="IPR042099">
    <property type="entry name" value="ANL_N_sf"/>
</dbReference>
<dbReference type="STRING" id="641025.SAMN05421507_11829"/>
<accession>A0A1H0WAC1</accession>